<sequence>TLLSGTLIIQYNAFIQTQSDRLLKVGCIFGNQSKVLIGTGVTITSNLPNKGSTLITTISNETVAPVVEMRVVDLRSQDETTDTQIGQELQLIIELKEKTNTYDLWASHLIAMTEKGEESIFLLDDRGCPTNLNIFPALSKTISNGTRRLIATFQAFKFASSPVVRFSVLIQFCSNECSPIKCDNNGESYGRRKREVRTHLVETINGSKMIRSFNQLKRSFEANSSVINQMPLEYVMIVRDASFQPDRLIVGNNDGKILVAGYNFVTDEVCMDYSLVIGLIVTWVLVQLIFIIACICLVRRYKKHYQEEFSRASMEDLNKNFGLGFSNLENRRVRWADNGDNIM</sequence>
<feature type="domain" description="ZP" evidence="2">
    <location>
        <begin position="1"/>
        <end position="189"/>
    </location>
</feature>
<protein>
    <recommendedName>
        <fullName evidence="2">ZP domain-containing protein</fullName>
    </recommendedName>
</protein>
<dbReference type="InterPro" id="IPR057371">
    <property type="entry name" value="VERL_C"/>
</dbReference>
<evidence type="ECO:0000259" key="2">
    <source>
        <dbReference type="PROSITE" id="PS51034"/>
    </source>
</evidence>
<organism evidence="3 4">
    <name type="scientific">Dendroctonus ponderosae</name>
    <name type="common">Mountain pine beetle</name>
    <dbReference type="NCBI Taxonomy" id="77166"/>
    <lineage>
        <taxon>Eukaryota</taxon>
        <taxon>Metazoa</taxon>
        <taxon>Ecdysozoa</taxon>
        <taxon>Arthropoda</taxon>
        <taxon>Hexapoda</taxon>
        <taxon>Insecta</taxon>
        <taxon>Pterygota</taxon>
        <taxon>Neoptera</taxon>
        <taxon>Endopterygota</taxon>
        <taxon>Coleoptera</taxon>
        <taxon>Polyphaga</taxon>
        <taxon>Cucujiformia</taxon>
        <taxon>Curculionidae</taxon>
        <taxon>Scolytinae</taxon>
        <taxon>Dendroctonus</taxon>
    </lineage>
</organism>
<name>U4UGX8_DENPD</name>
<keyword evidence="1" id="KW-1133">Transmembrane helix</keyword>
<dbReference type="STRING" id="77166.U4UGX8"/>
<evidence type="ECO:0000313" key="3">
    <source>
        <dbReference type="EMBL" id="ERL91613.1"/>
    </source>
</evidence>
<reference evidence="3 4" key="1">
    <citation type="journal article" date="2013" name="Genome Biol.">
        <title>Draft genome of the mountain pine beetle, Dendroctonus ponderosae Hopkins, a major forest pest.</title>
        <authorList>
            <person name="Keeling C.I."/>
            <person name="Yuen M.M."/>
            <person name="Liao N.Y."/>
            <person name="Docking T.R."/>
            <person name="Chan S.K."/>
            <person name="Taylor G.A."/>
            <person name="Palmquist D.L."/>
            <person name="Jackman S.D."/>
            <person name="Nguyen A."/>
            <person name="Li M."/>
            <person name="Henderson H."/>
            <person name="Janes J.K."/>
            <person name="Zhao Y."/>
            <person name="Pandoh P."/>
            <person name="Moore R."/>
            <person name="Sperling F.A."/>
            <person name="Huber D.P."/>
            <person name="Birol I."/>
            <person name="Jones S.J."/>
            <person name="Bohlmann J."/>
        </authorList>
    </citation>
    <scope>NUCLEOTIDE SEQUENCE</scope>
</reference>
<feature type="transmembrane region" description="Helical" evidence="1">
    <location>
        <begin position="273"/>
        <end position="298"/>
    </location>
</feature>
<gene>
    <name evidence="3" type="ORF">D910_08943</name>
</gene>
<dbReference type="GO" id="GO:0009653">
    <property type="term" value="P:anatomical structure morphogenesis"/>
    <property type="evidence" value="ECO:0007669"/>
    <property type="project" value="TreeGrafter"/>
</dbReference>
<dbReference type="PANTHER" id="PTHR47327:SF8">
    <property type="entry name" value="FI17836P1"/>
    <property type="match status" value="1"/>
</dbReference>
<dbReference type="OrthoDB" id="6430118at2759"/>
<dbReference type="PROSITE" id="PS51034">
    <property type="entry name" value="ZP_2"/>
    <property type="match status" value="1"/>
</dbReference>
<feature type="non-terminal residue" evidence="3">
    <location>
        <position position="1"/>
    </location>
</feature>
<dbReference type="Proteomes" id="UP000030742">
    <property type="component" value="Unassembled WGS sequence"/>
</dbReference>
<dbReference type="InterPro" id="IPR001507">
    <property type="entry name" value="ZP_dom"/>
</dbReference>
<dbReference type="AlphaFoldDB" id="U4UGX8"/>
<dbReference type="Pfam" id="PF25272">
    <property type="entry name" value="VERL_C"/>
    <property type="match status" value="1"/>
</dbReference>
<proteinExistence type="predicted"/>
<evidence type="ECO:0000313" key="4">
    <source>
        <dbReference type="Proteomes" id="UP000030742"/>
    </source>
</evidence>
<keyword evidence="1" id="KW-0472">Membrane</keyword>
<dbReference type="EMBL" id="KB632293">
    <property type="protein sequence ID" value="ERL91613.1"/>
    <property type="molecule type" value="Genomic_DNA"/>
</dbReference>
<keyword evidence="1" id="KW-0812">Transmembrane</keyword>
<accession>U4UGX8</accession>
<evidence type="ECO:0000256" key="1">
    <source>
        <dbReference type="SAM" id="Phobius"/>
    </source>
</evidence>
<dbReference type="InterPro" id="IPR052774">
    <property type="entry name" value="Celegans_DevNeuronal_Protein"/>
</dbReference>
<dbReference type="PANTHER" id="PTHR47327">
    <property type="entry name" value="FI18240P1-RELATED"/>
    <property type="match status" value="1"/>
</dbReference>